<organism evidence="1 2">
    <name type="scientific">Branchiibius hedensis</name>
    <dbReference type="NCBI Taxonomy" id="672460"/>
    <lineage>
        <taxon>Bacteria</taxon>
        <taxon>Bacillati</taxon>
        <taxon>Actinomycetota</taxon>
        <taxon>Actinomycetes</taxon>
        <taxon>Micrococcales</taxon>
        <taxon>Dermacoccaceae</taxon>
        <taxon>Branchiibius</taxon>
    </lineage>
</organism>
<dbReference type="Proteomes" id="UP000250028">
    <property type="component" value="Unassembled WGS sequence"/>
</dbReference>
<protein>
    <submittedName>
        <fullName evidence="1">Uncharacterized protein</fullName>
    </submittedName>
</protein>
<dbReference type="RefSeq" id="WP_109685213.1">
    <property type="nucleotide sequence ID" value="NZ_QGDN01000001.1"/>
</dbReference>
<sequence>MSALSMAAPPRIKSTKVDGSLASIALHHLGATFSQHRDDEDMGDIAAGILLVPVNDGGTFAPVDEAQVAFVTSPPVRDVPADQLGLLNQFAGQAFIDDCLGRAEGIAATADDVMWGFAGVFQVLGVRGFGVTDVNQDSSRVVRGAFGRIYIGTGHHGCVMWDEQGRRILAAASTQLAPGFNTGDTLPRVSAPAGVTVESPEFTRLDPLAQLCAMHRQIASTIADRAAGIN</sequence>
<evidence type="ECO:0000313" key="2">
    <source>
        <dbReference type="Proteomes" id="UP000250028"/>
    </source>
</evidence>
<gene>
    <name evidence="1" type="ORF">SAMN04489750_1862</name>
</gene>
<evidence type="ECO:0000313" key="1">
    <source>
        <dbReference type="EMBL" id="SSA34539.1"/>
    </source>
</evidence>
<name>A0A2Y8ZW90_9MICO</name>
<keyword evidence="2" id="KW-1185">Reference proteome</keyword>
<accession>A0A2Y8ZW90</accession>
<proteinExistence type="predicted"/>
<dbReference type="AlphaFoldDB" id="A0A2Y8ZW90"/>
<dbReference type="EMBL" id="UESZ01000001">
    <property type="protein sequence ID" value="SSA34539.1"/>
    <property type="molecule type" value="Genomic_DNA"/>
</dbReference>
<reference evidence="2" key="1">
    <citation type="submission" date="2016-10" db="EMBL/GenBank/DDBJ databases">
        <authorList>
            <person name="Varghese N."/>
            <person name="Submissions S."/>
        </authorList>
    </citation>
    <scope>NUCLEOTIDE SEQUENCE [LARGE SCALE GENOMIC DNA]</scope>
    <source>
        <strain evidence="2">DSM 22951</strain>
    </source>
</reference>